<dbReference type="KEGG" id="sphu:SPPYR_3848"/>
<accession>A0A1Y5PY55</accession>
<dbReference type="EMBL" id="LT598653">
    <property type="protein sequence ID" value="SBV34963.1"/>
    <property type="molecule type" value="Genomic_DNA"/>
</dbReference>
<dbReference type="AlphaFoldDB" id="A0A1Y5PY55"/>
<sequence>MTNKETAAIGRKQTLFLTSKKGGPAAALSVCLSRRSVLMRLEVHRGELAAVVDFDVESDAVAFVEARHAGALHRADVDEGVGLSVVARDEAEALRRVEEFDGARGPLTGQLAPAARAARTVAVALARSEFLDRERLALDLEVDRRHLAVALDEREAERLARGEALEARLFDRTDVDEHVFAAIVAGDEAEALRCVEEFHRALALADDLRRHAAAASAAEAATAVAATEAAAIAAAEAAAITIAETATTAAIAVAAVGGRFEAVEIAEIIALAAPAMAAAILVETHCLVVAFGRPHPIQPAPCAGRGRSSPRARTRPMPPRAQDIA</sequence>
<evidence type="ECO:0000256" key="1">
    <source>
        <dbReference type="SAM" id="MobiDB-lite"/>
    </source>
</evidence>
<feature type="region of interest" description="Disordered" evidence="1">
    <location>
        <begin position="299"/>
        <end position="325"/>
    </location>
</feature>
<proteinExistence type="predicted"/>
<evidence type="ECO:0000313" key="2">
    <source>
        <dbReference type="EMBL" id="SBV34963.1"/>
    </source>
</evidence>
<name>A0A1Y5PY55_9SPHN</name>
<protein>
    <submittedName>
        <fullName evidence="2">Uncharacterized protein</fullName>
    </submittedName>
</protein>
<organism evidence="2">
    <name type="scientific">uncultured Sphingopyxis sp</name>
    <dbReference type="NCBI Taxonomy" id="310581"/>
    <lineage>
        <taxon>Bacteria</taxon>
        <taxon>Pseudomonadati</taxon>
        <taxon>Pseudomonadota</taxon>
        <taxon>Alphaproteobacteria</taxon>
        <taxon>Sphingomonadales</taxon>
        <taxon>Sphingomonadaceae</taxon>
        <taxon>Sphingopyxis</taxon>
        <taxon>environmental samples</taxon>
    </lineage>
</organism>
<gene>
    <name evidence="2" type="ORF">SPPYR_3848</name>
</gene>
<reference evidence="2" key="1">
    <citation type="submission" date="2016-03" db="EMBL/GenBank/DDBJ databases">
        <authorList>
            <person name="Ploux O."/>
        </authorList>
    </citation>
    <scope>NUCLEOTIDE SEQUENCE</scope>
    <source>
        <strain evidence="2">UC10</strain>
    </source>
</reference>